<evidence type="ECO:0000256" key="1">
    <source>
        <dbReference type="SAM" id="SignalP"/>
    </source>
</evidence>
<feature type="chain" id="PRO_5035732250" description="Secreted protein" evidence="1">
    <location>
        <begin position="27"/>
        <end position="113"/>
    </location>
</feature>
<evidence type="ECO:0000313" key="2">
    <source>
        <dbReference type="EMBL" id="KAH7299677.1"/>
    </source>
</evidence>
<dbReference type="Proteomes" id="UP000825935">
    <property type="component" value="Chromosome 24"/>
</dbReference>
<accession>A0A8T2RVL9</accession>
<evidence type="ECO:0008006" key="4">
    <source>
        <dbReference type="Google" id="ProtNLM"/>
    </source>
</evidence>
<keyword evidence="1" id="KW-0732">Signal</keyword>
<sequence>MSIRFLSISLRVFFLTGSIFLSGKEGIFPTSLFSGTLTRTKGDTVTTSTLTACGFGFEPSSAFDTLVFLDDSSKHRAYSSQTFLPVPFTLVSLDVSVSGVHLPVSSSWHLYFS</sequence>
<feature type="signal peptide" evidence="1">
    <location>
        <begin position="1"/>
        <end position="26"/>
    </location>
</feature>
<dbReference type="AlphaFoldDB" id="A0A8T2RVL9"/>
<gene>
    <name evidence="2" type="ORF">KP509_24G023600</name>
</gene>
<reference evidence="2" key="1">
    <citation type="submission" date="2021-08" db="EMBL/GenBank/DDBJ databases">
        <title>WGS assembly of Ceratopteris richardii.</title>
        <authorList>
            <person name="Marchant D.B."/>
            <person name="Chen G."/>
            <person name="Jenkins J."/>
            <person name="Shu S."/>
            <person name="Leebens-Mack J."/>
            <person name="Grimwood J."/>
            <person name="Schmutz J."/>
            <person name="Soltis P."/>
            <person name="Soltis D."/>
            <person name="Chen Z.-H."/>
        </authorList>
    </citation>
    <scope>NUCLEOTIDE SEQUENCE</scope>
    <source>
        <strain evidence="2">Whitten #5841</strain>
        <tissue evidence="2">Leaf</tissue>
    </source>
</reference>
<name>A0A8T2RVL9_CERRI</name>
<keyword evidence="3" id="KW-1185">Reference proteome</keyword>
<evidence type="ECO:0000313" key="3">
    <source>
        <dbReference type="Proteomes" id="UP000825935"/>
    </source>
</evidence>
<comment type="caution">
    <text evidence="2">The sequence shown here is derived from an EMBL/GenBank/DDBJ whole genome shotgun (WGS) entry which is preliminary data.</text>
</comment>
<dbReference type="EMBL" id="CM035429">
    <property type="protein sequence ID" value="KAH7299677.1"/>
    <property type="molecule type" value="Genomic_DNA"/>
</dbReference>
<organism evidence="2 3">
    <name type="scientific">Ceratopteris richardii</name>
    <name type="common">Triangle waterfern</name>
    <dbReference type="NCBI Taxonomy" id="49495"/>
    <lineage>
        <taxon>Eukaryota</taxon>
        <taxon>Viridiplantae</taxon>
        <taxon>Streptophyta</taxon>
        <taxon>Embryophyta</taxon>
        <taxon>Tracheophyta</taxon>
        <taxon>Polypodiopsida</taxon>
        <taxon>Polypodiidae</taxon>
        <taxon>Polypodiales</taxon>
        <taxon>Pteridineae</taxon>
        <taxon>Pteridaceae</taxon>
        <taxon>Parkerioideae</taxon>
        <taxon>Ceratopteris</taxon>
    </lineage>
</organism>
<proteinExistence type="predicted"/>
<protein>
    <recommendedName>
        <fullName evidence="4">Secreted protein</fullName>
    </recommendedName>
</protein>